<organism evidence="1 2">
    <name type="scientific">Paramuricea clavata</name>
    <name type="common">Red gorgonian</name>
    <name type="synonym">Violescent sea-whip</name>
    <dbReference type="NCBI Taxonomy" id="317549"/>
    <lineage>
        <taxon>Eukaryota</taxon>
        <taxon>Metazoa</taxon>
        <taxon>Cnidaria</taxon>
        <taxon>Anthozoa</taxon>
        <taxon>Octocorallia</taxon>
        <taxon>Malacalcyonacea</taxon>
        <taxon>Plexauridae</taxon>
        <taxon>Paramuricea</taxon>
    </lineage>
</organism>
<protein>
    <submittedName>
        <fullName evidence="1">Uncharacterized protein</fullName>
    </submittedName>
</protein>
<comment type="caution">
    <text evidence="1">The sequence shown here is derived from an EMBL/GenBank/DDBJ whole genome shotgun (WGS) entry which is preliminary data.</text>
</comment>
<dbReference type="AlphaFoldDB" id="A0A7D9EX51"/>
<dbReference type="Proteomes" id="UP001152795">
    <property type="component" value="Unassembled WGS sequence"/>
</dbReference>
<evidence type="ECO:0000313" key="2">
    <source>
        <dbReference type="Proteomes" id="UP001152795"/>
    </source>
</evidence>
<accession>A0A7D9EX51</accession>
<keyword evidence="2" id="KW-1185">Reference proteome</keyword>
<feature type="non-terminal residue" evidence="1">
    <location>
        <position position="137"/>
    </location>
</feature>
<evidence type="ECO:0000313" key="1">
    <source>
        <dbReference type="EMBL" id="CAB4019770.1"/>
    </source>
</evidence>
<gene>
    <name evidence="1" type="ORF">PACLA_8A022530</name>
</gene>
<reference evidence="1" key="1">
    <citation type="submission" date="2020-04" db="EMBL/GenBank/DDBJ databases">
        <authorList>
            <person name="Alioto T."/>
            <person name="Alioto T."/>
            <person name="Gomez Garrido J."/>
        </authorList>
    </citation>
    <scope>NUCLEOTIDE SEQUENCE</scope>
    <source>
        <strain evidence="1">A484AB</strain>
    </source>
</reference>
<feature type="non-terminal residue" evidence="1">
    <location>
        <position position="1"/>
    </location>
</feature>
<sequence length="137" mass="15271">LLWLKLRLITINAVSLTTTCIASGATSAAIVNNQDTDVHPMPNDTSTLYRNVVQRLQDLCKEVRVSDAITKKFPLYGPLPTRWKAYLDCSYDDLLINLLNAAQVSIQIIQTLGQGDKLQECVSVIKTDLLRSLKILK</sequence>
<dbReference type="EMBL" id="CACRXK020010617">
    <property type="protein sequence ID" value="CAB4019770.1"/>
    <property type="molecule type" value="Genomic_DNA"/>
</dbReference>
<name>A0A7D9EX51_PARCT</name>
<proteinExistence type="predicted"/>